<dbReference type="EMBL" id="JACGCI010000060">
    <property type="protein sequence ID" value="KAF6749871.1"/>
    <property type="molecule type" value="Genomic_DNA"/>
</dbReference>
<gene>
    <name evidence="2" type="ORF">DFP72DRAFT_532393</name>
</gene>
<feature type="compositionally biased region" description="Acidic residues" evidence="1">
    <location>
        <begin position="111"/>
        <end position="120"/>
    </location>
</feature>
<feature type="compositionally biased region" description="Low complexity" evidence="1">
    <location>
        <begin position="132"/>
        <end position="145"/>
    </location>
</feature>
<evidence type="ECO:0000256" key="1">
    <source>
        <dbReference type="SAM" id="MobiDB-lite"/>
    </source>
</evidence>
<comment type="caution">
    <text evidence="2">The sequence shown here is derived from an EMBL/GenBank/DDBJ whole genome shotgun (WGS) entry which is preliminary data.</text>
</comment>
<dbReference type="AlphaFoldDB" id="A0A8H6M2H9"/>
<dbReference type="OrthoDB" id="21418at2759"/>
<feature type="compositionally biased region" description="Polar residues" evidence="1">
    <location>
        <begin position="232"/>
        <end position="245"/>
    </location>
</feature>
<dbReference type="PANTHER" id="PTHR38645:SF1">
    <property type="entry name" value="YALI0F12243P"/>
    <property type="match status" value="1"/>
</dbReference>
<keyword evidence="3" id="KW-1185">Reference proteome</keyword>
<evidence type="ECO:0000313" key="3">
    <source>
        <dbReference type="Proteomes" id="UP000521943"/>
    </source>
</evidence>
<organism evidence="2 3">
    <name type="scientific">Ephemerocybe angulata</name>
    <dbReference type="NCBI Taxonomy" id="980116"/>
    <lineage>
        <taxon>Eukaryota</taxon>
        <taxon>Fungi</taxon>
        <taxon>Dikarya</taxon>
        <taxon>Basidiomycota</taxon>
        <taxon>Agaricomycotina</taxon>
        <taxon>Agaricomycetes</taxon>
        <taxon>Agaricomycetidae</taxon>
        <taxon>Agaricales</taxon>
        <taxon>Agaricineae</taxon>
        <taxon>Psathyrellaceae</taxon>
        <taxon>Ephemerocybe</taxon>
    </lineage>
</organism>
<feature type="compositionally biased region" description="Polar residues" evidence="1">
    <location>
        <begin position="161"/>
        <end position="181"/>
    </location>
</feature>
<dbReference type="Proteomes" id="UP000521943">
    <property type="component" value="Unassembled WGS sequence"/>
</dbReference>
<feature type="compositionally biased region" description="Polar residues" evidence="1">
    <location>
        <begin position="202"/>
        <end position="213"/>
    </location>
</feature>
<name>A0A8H6M2H9_9AGAR</name>
<evidence type="ECO:0000313" key="2">
    <source>
        <dbReference type="EMBL" id="KAF6749871.1"/>
    </source>
</evidence>
<feature type="region of interest" description="Disordered" evidence="1">
    <location>
        <begin position="285"/>
        <end position="338"/>
    </location>
</feature>
<dbReference type="PANTHER" id="PTHR38645">
    <property type="entry name" value="CHROMOSOME 9, WHOLE GENOME SHOTGUN SEQUENCE"/>
    <property type="match status" value="1"/>
</dbReference>
<feature type="region of interest" description="Disordered" evidence="1">
    <location>
        <begin position="109"/>
        <end position="267"/>
    </location>
</feature>
<reference evidence="2 3" key="1">
    <citation type="submission" date="2020-07" db="EMBL/GenBank/DDBJ databases">
        <title>Comparative genomics of pyrophilous fungi reveals a link between fire events and developmental genes.</title>
        <authorList>
            <consortium name="DOE Joint Genome Institute"/>
            <person name="Steindorff A.S."/>
            <person name="Carver A."/>
            <person name="Calhoun S."/>
            <person name="Stillman K."/>
            <person name="Liu H."/>
            <person name="Lipzen A."/>
            <person name="Pangilinan J."/>
            <person name="Labutti K."/>
            <person name="Bruns T.D."/>
            <person name="Grigoriev I.V."/>
        </authorList>
    </citation>
    <scope>NUCLEOTIDE SEQUENCE [LARGE SCALE GENOMIC DNA]</scope>
    <source>
        <strain evidence="2 3">CBS 144469</strain>
    </source>
</reference>
<proteinExistence type="predicted"/>
<sequence>MESLNLNTLVNSLPAQQNAEKELLNDFKAAALSITTLYRSSRKNAKRAYNTGYATACQDLLNFIQHGVSVGGNGMPGPPMGSSAAVDGGGMTIGRVMDWTEARLDAIKSVEEDEDEDEEREKERGRPGPAGAGVSTAAGAGAASSKPEHARKPQPAGGNAAASTSRIPSTALPTPCSPQTNSSSQHPPEQPSSPSPGHTRSLHSQSTSYPQQHRQNKVRTPSKPDSLMIPFATQSSNGAASSGPTPTADPFNPTSPLSMNVPDTPMMIGAGAKRRHAMMMMMEAGGSGAVPSPTTDVLQRRRTRSTRNNQNVHVAGGQSSEDMEVEDEGRERKRVARR</sequence>
<accession>A0A8H6M2H9</accession>
<protein>
    <submittedName>
        <fullName evidence="2">Uncharacterized protein</fullName>
    </submittedName>
</protein>